<evidence type="ECO:0000313" key="2">
    <source>
        <dbReference type="Proteomes" id="UP000326924"/>
    </source>
</evidence>
<sequence>MHRTAWTCLRPPHETRFSALTTVGFFAMLLSPATRSYHLVAFLPSRRVPTISSRSYHLVAFLPSRGVPTISSRSYHLVAILRSAFRTTRKPATLRDGGATLLLPPRGEMLPSFTAHDELSLAVQNFQQTADHSNYKELAEDLGLNSADVREALEKYFIANQEWLSQRANHTKWNAGRVDRLRHHCGQTWLACVWSLFRTLACERKMGNTNYKELAEARCVDRTVSPKLGDCAVRSVIRLFSELCYYAAPCQAAVVLEHYFLDHEQWLCDRANHTKWNPVRVDRLVATKTITTDEWLKKAVELGDNGVETPLRTDIAVTIGPWVLSGTVCTGNRALFSELWCVPSNIA</sequence>
<dbReference type="EMBL" id="VXIS01000159">
    <property type="protein sequence ID" value="KAA8900053.1"/>
    <property type="molecule type" value="Genomic_DNA"/>
</dbReference>
<accession>A0A5J5EPW6</accession>
<gene>
    <name evidence="1" type="ORF">FN846DRAFT_989374</name>
</gene>
<keyword evidence="2" id="KW-1185">Reference proteome</keyword>
<organism evidence="1 2">
    <name type="scientific">Sphaerosporella brunnea</name>
    <dbReference type="NCBI Taxonomy" id="1250544"/>
    <lineage>
        <taxon>Eukaryota</taxon>
        <taxon>Fungi</taxon>
        <taxon>Dikarya</taxon>
        <taxon>Ascomycota</taxon>
        <taxon>Pezizomycotina</taxon>
        <taxon>Pezizomycetes</taxon>
        <taxon>Pezizales</taxon>
        <taxon>Pyronemataceae</taxon>
        <taxon>Sphaerosporella</taxon>
    </lineage>
</organism>
<comment type="caution">
    <text evidence="1">The sequence shown here is derived from an EMBL/GenBank/DDBJ whole genome shotgun (WGS) entry which is preliminary data.</text>
</comment>
<dbReference type="AlphaFoldDB" id="A0A5J5EPW6"/>
<protein>
    <submittedName>
        <fullName evidence="1">Uncharacterized protein</fullName>
    </submittedName>
</protein>
<dbReference type="InParanoid" id="A0A5J5EPW6"/>
<dbReference type="Proteomes" id="UP000326924">
    <property type="component" value="Unassembled WGS sequence"/>
</dbReference>
<proteinExistence type="predicted"/>
<name>A0A5J5EPW6_9PEZI</name>
<reference evidence="1 2" key="1">
    <citation type="submission" date="2019-09" db="EMBL/GenBank/DDBJ databases">
        <title>Draft genome of the ectomycorrhizal ascomycete Sphaerosporella brunnea.</title>
        <authorList>
            <consortium name="DOE Joint Genome Institute"/>
            <person name="Benucci G.M."/>
            <person name="Marozzi G."/>
            <person name="Antonielli L."/>
            <person name="Sanchez S."/>
            <person name="Marco P."/>
            <person name="Wang X."/>
            <person name="Falini L.B."/>
            <person name="Barry K."/>
            <person name="Haridas S."/>
            <person name="Lipzen A."/>
            <person name="Labutti K."/>
            <person name="Grigoriev I.V."/>
            <person name="Murat C."/>
            <person name="Martin F."/>
            <person name="Albertini E."/>
            <person name="Donnini D."/>
            <person name="Bonito G."/>
        </authorList>
    </citation>
    <scope>NUCLEOTIDE SEQUENCE [LARGE SCALE GENOMIC DNA]</scope>
    <source>
        <strain evidence="1 2">Sb_GMNB300</strain>
    </source>
</reference>
<evidence type="ECO:0000313" key="1">
    <source>
        <dbReference type="EMBL" id="KAA8900053.1"/>
    </source>
</evidence>